<dbReference type="eggNOG" id="KOG1075">
    <property type="taxonomic scope" value="Eukaryota"/>
</dbReference>
<dbReference type="Proteomes" id="UP000032141">
    <property type="component" value="Chromosome C5"/>
</dbReference>
<dbReference type="PANTHER" id="PTHR34146">
    <property type="entry name" value="POLYNUCLEOTIDYL TRANSFERASE, RIBONUCLEASE H-LIKE SUPERFAMILY PROTEIN-RELATED"/>
    <property type="match status" value="1"/>
</dbReference>
<dbReference type="AlphaFoldDB" id="A0A0D3CA06"/>
<dbReference type="CDD" id="cd06222">
    <property type="entry name" value="RNase_H_like"/>
    <property type="match status" value="1"/>
</dbReference>
<dbReference type="EnsemblPlants" id="Bo5g018210.1">
    <property type="protein sequence ID" value="Bo5g018210.1"/>
    <property type="gene ID" value="Bo5g018210"/>
</dbReference>
<dbReference type="Gene3D" id="3.30.420.10">
    <property type="entry name" value="Ribonuclease H-like superfamily/Ribonuclease H"/>
    <property type="match status" value="1"/>
</dbReference>
<protein>
    <recommendedName>
        <fullName evidence="1">RNase H type-1 domain-containing protein</fullName>
    </recommendedName>
</protein>
<dbReference type="Pfam" id="PF13456">
    <property type="entry name" value="RVT_3"/>
    <property type="match status" value="1"/>
</dbReference>
<dbReference type="GO" id="GO:0003676">
    <property type="term" value="F:nucleic acid binding"/>
    <property type="evidence" value="ECO:0007669"/>
    <property type="project" value="InterPro"/>
</dbReference>
<keyword evidence="3" id="KW-1185">Reference proteome</keyword>
<proteinExistence type="predicted"/>
<dbReference type="GO" id="GO:0004523">
    <property type="term" value="F:RNA-DNA hybrid ribonuclease activity"/>
    <property type="evidence" value="ECO:0007669"/>
    <property type="project" value="InterPro"/>
</dbReference>
<feature type="domain" description="RNase H type-1" evidence="1">
    <location>
        <begin position="84"/>
        <end position="160"/>
    </location>
</feature>
<dbReference type="InterPro" id="IPR044730">
    <property type="entry name" value="RNase_H-like_dom_plant"/>
</dbReference>
<evidence type="ECO:0000259" key="1">
    <source>
        <dbReference type="Pfam" id="PF13456"/>
    </source>
</evidence>
<dbReference type="PANTHER" id="PTHR34146:SF3">
    <property type="entry name" value="POLYNUCLEOTIDYL TRANSFERASE, RIBONUCLEASE H-LIKE SUPERFAMILY PROTEIN"/>
    <property type="match status" value="1"/>
</dbReference>
<sequence>MDYLFWRLPKEPDLRYFSWLLWFIWKNRNGKIYKNQTWDPFDLLWNAQIESVMWAESQTKDSPNTGSSQNVDHLITGDISRCYVDGAWRAQDSCTRQGWVYKAGGSTDTLMGAMSIRKSLSPLHAECEALIWAMECVKTLRISEVVFATDCSQLVKMVSTPTE</sequence>
<dbReference type="HOGENOM" id="CLU_000680_14_0_1"/>
<dbReference type="InterPro" id="IPR036397">
    <property type="entry name" value="RNaseH_sf"/>
</dbReference>
<dbReference type="SUPFAM" id="SSF53098">
    <property type="entry name" value="Ribonuclease H-like"/>
    <property type="match status" value="1"/>
</dbReference>
<dbReference type="InterPro" id="IPR002156">
    <property type="entry name" value="RNaseH_domain"/>
</dbReference>
<dbReference type="InterPro" id="IPR012337">
    <property type="entry name" value="RNaseH-like_sf"/>
</dbReference>
<dbReference type="Gramene" id="Bo5g018210.1">
    <property type="protein sequence ID" value="Bo5g018210.1"/>
    <property type="gene ID" value="Bo5g018210"/>
</dbReference>
<reference evidence="2" key="2">
    <citation type="submission" date="2015-03" db="UniProtKB">
        <authorList>
            <consortium name="EnsemblPlants"/>
        </authorList>
    </citation>
    <scope>IDENTIFICATION</scope>
</reference>
<name>A0A0D3CA06_BRAOL</name>
<organism evidence="2 3">
    <name type="scientific">Brassica oleracea var. oleracea</name>
    <dbReference type="NCBI Taxonomy" id="109376"/>
    <lineage>
        <taxon>Eukaryota</taxon>
        <taxon>Viridiplantae</taxon>
        <taxon>Streptophyta</taxon>
        <taxon>Embryophyta</taxon>
        <taxon>Tracheophyta</taxon>
        <taxon>Spermatophyta</taxon>
        <taxon>Magnoliopsida</taxon>
        <taxon>eudicotyledons</taxon>
        <taxon>Gunneridae</taxon>
        <taxon>Pentapetalae</taxon>
        <taxon>rosids</taxon>
        <taxon>malvids</taxon>
        <taxon>Brassicales</taxon>
        <taxon>Brassicaceae</taxon>
        <taxon>Brassiceae</taxon>
        <taxon>Brassica</taxon>
    </lineage>
</organism>
<evidence type="ECO:0000313" key="2">
    <source>
        <dbReference type="EnsemblPlants" id="Bo5g018210.1"/>
    </source>
</evidence>
<accession>A0A0D3CA06</accession>
<reference evidence="2 3" key="1">
    <citation type="journal article" date="2014" name="Genome Biol.">
        <title>Transcriptome and methylome profiling reveals relics of genome dominance in the mesopolyploid Brassica oleracea.</title>
        <authorList>
            <person name="Parkin I.A."/>
            <person name="Koh C."/>
            <person name="Tang H."/>
            <person name="Robinson S.J."/>
            <person name="Kagale S."/>
            <person name="Clarke W.E."/>
            <person name="Town C.D."/>
            <person name="Nixon J."/>
            <person name="Krishnakumar V."/>
            <person name="Bidwell S.L."/>
            <person name="Denoeud F."/>
            <person name="Belcram H."/>
            <person name="Links M.G."/>
            <person name="Just J."/>
            <person name="Clarke C."/>
            <person name="Bender T."/>
            <person name="Huebert T."/>
            <person name="Mason A.S."/>
            <person name="Pires J.C."/>
            <person name="Barker G."/>
            <person name="Moore J."/>
            <person name="Walley P.G."/>
            <person name="Manoli S."/>
            <person name="Batley J."/>
            <person name="Edwards D."/>
            <person name="Nelson M.N."/>
            <person name="Wang X."/>
            <person name="Paterson A.H."/>
            <person name="King G."/>
            <person name="Bancroft I."/>
            <person name="Chalhoub B."/>
            <person name="Sharpe A.G."/>
        </authorList>
    </citation>
    <scope>NUCLEOTIDE SEQUENCE</scope>
    <source>
        <strain evidence="2 3">cv. TO1000</strain>
    </source>
</reference>
<dbReference type="OMA" id="IESVMWA"/>
<evidence type="ECO:0000313" key="3">
    <source>
        <dbReference type="Proteomes" id="UP000032141"/>
    </source>
</evidence>